<protein>
    <submittedName>
        <fullName evidence="6">Tetratricopeptide repeat (TPR)-like superfamily protein</fullName>
    </submittedName>
</protein>
<dbReference type="FunFam" id="1.25.40.10:FF:000073">
    <property type="entry name" value="Pentatricopeptide repeat-containing protein chloroplastic"/>
    <property type="match status" value="1"/>
</dbReference>
<evidence type="ECO:0000256" key="4">
    <source>
        <dbReference type="SAM" id="MobiDB-lite"/>
    </source>
</evidence>
<feature type="repeat" description="PPR" evidence="3">
    <location>
        <begin position="296"/>
        <end position="330"/>
    </location>
</feature>
<evidence type="ECO:0000313" key="6">
    <source>
        <dbReference type="EMBL" id="PWA61615.1"/>
    </source>
</evidence>
<dbReference type="InterPro" id="IPR011990">
    <property type="entry name" value="TPR-like_helical_dom_sf"/>
</dbReference>
<evidence type="ECO:0000259" key="5">
    <source>
        <dbReference type="Pfam" id="PF14432"/>
    </source>
</evidence>
<name>A0A2U1MK29_ARTAN</name>
<dbReference type="InterPro" id="IPR046960">
    <property type="entry name" value="PPR_At4g14850-like_plant"/>
</dbReference>
<dbReference type="Pfam" id="PF13041">
    <property type="entry name" value="PPR_2"/>
    <property type="match status" value="3"/>
</dbReference>
<dbReference type="NCBIfam" id="TIGR00756">
    <property type="entry name" value="PPR"/>
    <property type="match status" value="5"/>
</dbReference>
<reference evidence="6 7" key="1">
    <citation type="journal article" date="2018" name="Mol. Plant">
        <title>The genome of Artemisia annua provides insight into the evolution of Asteraceae family and artemisinin biosynthesis.</title>
        <authorList>
            <person name="Shen Q."/>
            <person name="Zhang L."/>
            <person name="Liao Z."/>
            <person name="Wang S."/>
            <person name="Yan T."/>
            <person name="Shi P."/>
            <person name="Liu M."/>
            <person name="Fu X."/>
            <person name="Pan Q."/>
            <person name="Wang Y."/>
            <person name="Lv Z."/>
            <person name="Lu X."/>
            <person name="Zhang F."/>
            <person name="Jiang W."/>
            <person name="Ma Y."/>
            <person name="Chen M."/>
            <person name="Hao X."/>
            <person name="Li L."/>
            <person name="Tang Y."/>
            <person name="Lv G."/>
            <person name="Zhou Y."/>
            <person name="Sun X."/>
            <person name="Brodelius P.E."/>
            <person name="Rose J.K.C."/>
            <person name="Tang K."/>
        </authorList>
    </citation>
    <scope>NUCLEOTIDE SEQUENCE [LARGE SCALE GENOMIC DNA]</scope>
    <source>
        <strain evidence="7">cv. Huhao1</strain>
        <tissue evidence="6">Leaf</tissue>
    </source>
</reference>
<evidence type="ECO:0000256" key="3">
    <source>
        <dbReference type="PROSITE-ProRule" id="PRU00708"/>
    </source>
</evidence>
<feature type="repeat" description="PPR" evidence="3">
    <location>
        <begin position="192"/>
        <end position="226"/>
    </location>
</feature>
<dbReference type="GO" id="GO:0009451">
    <property type="term" value="P:RNA modification"/>
    <property type="evidence" value="ECO:0007669"/>
    <property type="project" value="InterPro"/>
</dbReference>
<evidence type="ECO:0000313" key="7">
    <source>
        <dbReference type="Proteomes" id="UP000245207"/>
    </source>
</evidence>
<dbReference type="FunFam" id="1.25.40.10:FF:000366">
    <property type="entry name" value="Pentatricopeptide (PPR) repeat-containing protein"/>
    <property type="match status" value="1"/>
</dbReference>
<proteinExistence type="inferred from homology"/>
<evidence type="ECO:0000256" key="1">
    <source>
        <dbReference type="ARBA" id="ARBA00006643"/>
    </source>
</evidence>
<feature type="repeat" description="PPR" evidence="3">
    <location>
        <begin position="706"/>
        <end position="740"/>
    </location>
</feature>
<organism evidence="6 7">
    <name type="scientific">Artemisia annua</name>
    <name type="common">Sweet wormwood</name>
    <dbReference type="NCBI Taxonomy" id="35608"/>
    <lineage>
        <taxon>Eukaryota</taxon>
        <taxon>Viridiplantae</taxon>
        <taxon>Streptophyta</taxon>
        <taxon>Embryophyta</taxon>
        <taxon>Tracheophyta</taxon>
        <taxon>Spermatophyta</taxon>
        <taxon>Magnoliopsida</taxon>
        <taxon>eudicotyledons</taxon>
        <taxon>Gunneridae</taxon>
        <taxon>Pentapetalae</taxon>
        <taxon>asterids</taxon>
        <taxon>campanulids</taxon>
        <taxon>Asterales</taxon>
        <taxon>Asteraceae</taxon>
        <taxon>Asteroideae</taxon>
        <taxon>Anthemideae</taxon>
        <taxon>Artemisiinae</taxon>
        <taxon>Artemisia</taxon>
    </lineage>
</organism>
<dbReference type="InterPro" id="IPR032867">
    <property type="entry name" value="DYW_dom"/>
</dbReference>
<dbReference type="Pfam" id="PF13812">
    <property type="entry name" value="PPR_3"/>
    <property type="match status" value="1"/>
</dbReference>
<dbReference type="InterPro" id="IPR046848">
    <property type="entry name" value="E_motif"/>
</dbReference>
<comment type="similarity">
    <text evidence="1">Belongs to the PPR family. PCMP-H subfamily.</text>
</comment>
<feature type="domain" description="DYW" evidence="5">
    <location>
        <begin position="1025"/>
        <end position="1115"/>
    </location>
</feature>
<dbReference type="FunFam" id="1.25.40.10:FF:000425">
    <property type="entry name" value="Pentatricopeptide repeat-containing protein At3g26540"/>
    <property type="match status" value="1"/>
</dbReference>
<dbReference type="STRING" id="35608.A0A2U1MK29"/>
<dbReference type="GO" id="GO:0003723">
    <property type="term" value="F:RNA binding"/>
    <property type="evidence" value="ECO:0007669"/>
    <property type="project" value="InterPro"/>
</dbReference>
<evidence type="ECO:0000256" key="2">
    <source>
        <dbReference type="ARBA" id="ARBA00022737"/>
    </source>
</evidence>
<dbReference type="PANTHER" id="PTHR47926:SF390">
    <property type="entry name" value="TETRATRICOPEPTIDE REPEAT-LIKE SUPERFAMILY PROTEIN"/>
    <property type="match status" value="1"/>
</dbReference>
<feature type="repeat" description="PPR" evidence="3">
    <location>
        <begin position="506"/>
        <end position="540"/>
    </location>
</feature>
<feature type="compositionally biased region" description="Polar residues" evidence="4">
    <location>
        <begin position="1285"/>
        <end position="1297"/>
    </location>
</feature>
<keyword evidence="2" id="KW-0677">Repeat</keyword>
<feature type="region of interest" description="Disordered" evidence="4">
    <location>
        <begin position="1274"/>
        <end position="1297"/>
    </location>
</feature>
<dbReference type="PROSITE" id="PS51375">
    <property type="entry name" value="PPR"/>
    <property type="match status" value="6"/>
</dbReference>
<dbReference type="Gene3D" id="1.25.40.10">
    <property type="entry name" value="Tetratricopeptide repeat domain"/>
    <property type="match status" value="8"/>
</dbReference>
<comment type="caution">
    <text evidence="6">The sequence shown here is derived from an EMBL/GenBank/DDBJ whole genome shotgun (WGS) entry which is preliminary data.</text>
</comment>
<dbReference type="Pfam" id="PF01535">
    <property type="entry name" value="PPR"/>
    <property type="match status" value="8"/>
</dbReference>
<feature type="repeat" description="PPR" evidence="3">
    <location>
        <begin position="15"/>
        <end position="49"/>
    </location>
</feature>
<dbReference type="Pfam" id="PF20431">
    <property type="entry name" value="E_motif"/>
    <property type="match status" value="1"/>
</dbReference>
<dbReference type="FunFam" id="1.25.40.10:FF:000031">
    <property type="entry name" value="Pentatricopeptide repeat-containing protein mitochondrial"/>
    <property type="match status" value="1"/>
</dbReference>
<keyword evidence="7" id="KW-1185">Reference proteome</keyword>
<gene>
    <name evidence="6" type="ORF">CTI12_AA371470</name>
</gene>
<dbReference type="GO" id="GO:0008270">
    <property type="term" value="F:zinc ion binding"/>
    <property type="evidence" value="ECO:0007669"/>
    <property type="project" value="InterPro"/>
</dbReference>
<dbReference type="FunFam" id="1.25.40.10:FF:000381">
    <property type="entry name" value="Pentatricopeptide repeat-containing protein"/>
    <property type="match status" value="2"/>
</dbReference>
<dbReference type="Proteomes" id="UP000245207">
    <property type="component" value="Unassembled WGS sequence"/>
</dbReference>
<dbReference type="Pfam" id="PF14432">
    <property type="entry name" value="DYW_deaminase"/>
    <property type="match status" value="1"/>
</dbReference>
<dbReference type="PANTHER" id="PTHR47926">
    <property type="entry name" value="PENTATRICOPEPTIDE REPEAT-CONTAINING PROTEIN"/>
    <property type="match status" value="1"/>
</dbReference>
<dbReference type="EMBL" id="PKPP01005063">
    <property type="protein sequence ID" value="PWA61615.1"/>
    <property type="molecule type" value="Genomic_DNA"/>
</dbReference>
<accession>A0A2U1MK29</accession>
<sequence>MVSARNVFDEMSFRNSVSWSCLISGYTRNDMPNEACVVFKEMLREGFTPVHYAVGSVLRACQGLECCGFRYGLTAAATRAHHLFISLISLNTGNISCTMFQRNILCTQRHLSYISNLNTLLLSSSNFQNYESLVNKCQYSSSYNDSKQLHLHIYKNGHVNDVFLVNTLVNIYTRVGEMVSARNVFDEMSFRNSVSWSCLISGYTRNDMLYEACVVFKEMLREGFTPVHYATGSVLRACQGLEFCGFRFGLQVHGFVLKRRNVLHEVVCNGLITMYGNCMGLVDHAARVFDEMDVKSIVSWNSIISVYSHKGDAGSAFKALSGMQVDGFRPTEYTFGSLITAASSNSLSDVGSSLLEQVTCAIQKSGFLFDLYVGSALVNGFARSGKFFIATKIFELMDVKNVVSMHGLMVGLARQKQGEQAVKVYVGMKDMVKLTSDSYVILLSTCSEFSVLDEGLRKGKEVHAYVIRNGLTDSNVAIGNSLINMYAKCGSVTNAADVFKLMAIKDVISWNSVITGFDQNGYFRDAVIMFTEMRRNQYTPANFTLISALSSCSGLGWLSLGEQIHCEGLKLGLETDVSVANSLVDFYSETGCVTNCKKVFSSMREYDLVSWNSIIGALSDNKSEAVEYFMEMMRGGFHPNVITFVNILGSVSSLSDKLVRQIHGLTLKYHVANDNTIENAILSCYGKCGHMHECEILFSRMGERRDEMSWNSMISGYIHNELLNKAMDLVKLMLTNGQRLDCFTFATVLSACASVATLERGMEVHACGIRAYLDSDVVVGSALVDMYSKCGRIDYASRFFSSMPVKNVYSWNSMISGYARHGHGDKSIEIFNQMKLSGQLPDHVTFIGVLSACSHMGLVDQGFEHFNSMRYVYRINPKMEHYSCMVDILGRAGEFAKMEDFLNEMPMDPSVLIWRTVLGACCKANNERSTNLGRRAGQQLLELDPNNAVNYVLLSNMYAVNGKWEEMKKTRLSMTVAKVKKEAGCSWVTMKDGVHVFVASDKSHPDTDAIYKKLKELQGRMKEMGYVPETKYALRDLELENQEEILSYHSEKLAVAFALTKKSELPIRIMKNLRVCGDCHTVFKYISKIVGRLIVVRDSNRFHHFADGNCSCGDYCLVRFVASANHLAAAAFVAVFKLEKSAKILLRGRFHNTELSFDKHTKILEEILKVLSSLDQTTHDIVSLKEAGKQHASKVSTLQQHLRHLGLHSGQEPTKEKHTELSFDKHTKILEEILKVLSSLDQTTHDIVSLKEAGKQHASKVSTLQQHLRHLGLHSGQEPTKESLLASSTAEVAFSTH</sequence>
<dbReference type="InterPro" id="IPR002885">
    <property type="entry name" value="PPR_rpt"/>
</dbReference>
<dbReference type="OrthoDB" id="645871at2759"/>
<feature type="repeat" description="PPR" evidence="3">
    <location>
        <begin position="807"/>
        <end position="841"/>
    </location>
</feature>